<organism evidence="19 20">
    <name type="scientific">Aegotheles bennettii</name>
    <dbReference type="NCBI Taxonomy" id="48278"/>
    <lineage>
        <taxon>Eukaryota</taxon>
        <taxon>Metazoa</taxon>
        <taxon>Chordata</taxon>
        <taxon>Craniata</taxon>
        <taxon>Vertebrata</taxon>
        <taxon>Euteleostomi</taxon>
        <taxon>Archelosauria</taxon>
        <taxon>Archosauria</taxon>
        <taxon>Dinosauria</taxon>
        <taxon>Saurischia</taxon>
        <taxon>Theropoda</taxon>
        <taxon>Coelurosauria</taxon>
        <taxon>Aves</taxon>
        <taxon>Neognathae</taxon>
        <taxon>Neoaves</taxon>
        <taxon>Strisores</taxon>
        <taxon>Caprimulgiformes</taxon>
        <taxon>Aegothelidae</taxon>
        <taxon>Aegotheles</taxon>
    </lineage>
</organism>
<dbReference type="GO" id="GO:0005794">
    <property type="term" value="C:Golgi apparatus"/>
    <property type="evidence" value="ECO:0007669"/>
    <property type="project" value="UniProtKB-SubCell"/>
</dbReference>
<evidence type="ECO:0000256" key="14">
    <source>
        <dbReference type="ARBA" id="ARBA00023313"/>
    </source>
</evidence>
<keyword evidence="10" id="KW-0732">Signal</keyword>
<evidence type="ECO:0000313" key="19">
    <source>
        <dbReference type="EMBL" id="NWX20564.1"/>
    </source>
</evidence>
<dbReference type="GO" id="GO:0005770">
    <property type="term" value="C:late endosome"/>
    <property type="evidence" value="ECO:0007669"/>
    <property type="project" value="UniProtKB-SubCell"/>
</dbReference>
<evidence type="ECO:0000256" key="12">
    <source>
        <dbReference type="ARBA" id="ARBA00023034"/>
    </source>
</evidence>
<comment type="caution">
    <text evidence="19">The sequence shown here is derived from an EMBL/GenBank/DDBJ whole genome shotgun (WGS) entry which is preliminary data.</text>
</comment>
<dbReference type="Proteomes" id="UP000559068">
    <property type="component" value="Unassembled WGS sequence"/>
</dbReference>
<dbReference type="PANTHER" id="PTHR18976:SF13">
    <property type="entry name" value="APOLIPOPROTEIN A-V"/>
    <property type="match status" value="1"/>
</dbReference>
<sequence length="322" mass="36441">SLPVPAEPARSGVWAYLSQLTSDKDTAELGQSAKLGRDVATLKGNVQDGVSYVGHFLEKLEPLDRSLQPRLGHDADSLRKVLRRELESLRVKLSPYVDEAHHQVGKHLEDLRHRLQPFTEELLDQVSLRARELRRQLMPSREVTAQLLEGAEELQRFVAHYTDKIAFHTDQVKDIFQPYADRLVTEIHRNVEELHRSVGPHARASPQQLNQHIQELSAKLTQNARDLHQKIQGNLEQLKAKLSPGGRAAPAEELAGGAQRRVEEFRRQTYTQIRAFTRALDQETEEMRLKLCSGPAAPGEPPQGPPVPIEDLRDRLQALWGD</sequence>
<evidence type="ECO:0000256" key="7">
    <source>
        <dbReference type="ARBA" id="ARBA00022513"/>
    </source>
</evidence>
<dbReference type="GO" id="GO:0042157">
    <property type="term" value="P:lipoprotein metabolic process"/>
    <property type="evidence" value="ECO:0007669"/>
    <property type="project" value="InterPro"/>
</dbReference>
<evidence type="ECO:0000256" key="11">
    <source>
        <dbReference type="ARBA" id="ARBA00022753"/>
    </source>
</evidence>
<evidence type="ECO:0000256" key="6">
    <source>
        <dbReference type="ARBA" id="ARBA00022448"/>
    </source>
</evidence>
<proteinExistence type="inferred from homology"/>
<dbReference type="GO" id="GO:0008203">
    <property type="term" value="P:cholesterol metabolic process"/>
    <property type="evidence" value="ECO:0007669"/>
    <property type="project" value="TreeGrafter"/>
</dbReference>
<keyword evidence="14" id="KW-0850">VLDL</keyword>
<name>A0A7K6UCR7_9AVES</name>
<evidence type="ECO:0000256" key="18">
    <source>
        <dbReference type="ARBA" id="ARBA00046669"/>
    </source>
</evidence>
<dbReference type="Gene3D" id="1.20.120.20">
    <property type="entry name" value="Apolipoprotein"/>
    <property type="match status" value="2"/>
</dbReference>
<dbReference type="GO" id="GO:0120020">
    <property type="term" value="F:cholesterol transfer activity"/>
    <property type="evidence" value="ECO:0007669"/>
    <property type="project" value="TreeGrafter"/>
</dbReference>
<evidence type="ECO:0000256" key="3">
    <source>
        <dbReference type="ARBA" id="ARBA00004603"/>
    </source>
</evidence>
<dbReference type="InterPro" id="IPR050163">
    <property type="entry name" value="Apolipoprotein_A1/A4/E"/>
</dbReference>
<keyword evidence="7" id="KW-0162">Chylomicron</keyword>
<dbReference type="EMBL" id="VZRW01009673">
    <property type="protein sequence ID" value="NWX20564.1"/>
    <property type="molecule type" value="Genomic_DNA"/>
</dbReference>
<comment type="function">
    <text evidence="17">Minor apolipoprotein mainly associated with HDL and to a lesser extent with VLDL. May also be associated with chylomicrons. Important determinant of plasma triglyceride (TG) levels by both being a potent stimulator of apo-CII lipoprotein lipase (LPL) TG hydrolysis and an inhibitor of the hepatic VLDL-TG production rate (without affecting the VLDL-apoB production rate). Activates poorly lecithin:cholesterol acyltransferase (LCAT) and does not enhance efflux of cholesterol from macrophages. Binds heparin.</text>
</comment>
<dbReference type="GO" id="GO:0005543">
    <property type="term" value="F:phospholipid binding"/>
    <property type="evidence" value="ECO:0007669"/>
    <property type="project" value="TreeGrafter"/>
</dbReference>
<protein>
    <recommendedName>
        <fullName evidence="15">Apolipoprotein A-V</fullName>
    </recommendedName>
    <alternativeName>
        <fullName evidence="16">Apolipoprotein A5</fullName>
    </alternativeName>
</protein>
<evidence type="ECO:0000256" key="15">
    <source>
        <dbReference type="ARBA" id="ARBA00040758"/>
    </source>
</evidence>
<gene>
    <name evidence="19" type="primary">Apoa5</name>
    <name evidence="19" type="ORF">AEGBEN_R11603</name>
</gene>
<evidence type="ECO:0000256" key="4">
    <source>
        <dbReference type="ARBA" id="ARBA00004613"/>
    </source>
</evidence>
<feature type="non-terminal residue" evidence="19">
    <location>
        <position position="1"/>
    </location>
</feature>
<evidence type="ECO:0000256" key="5">
    <source>
        <dbReference type="ARBA" id="ARBA00008788"/>
    </source>
</evidence>
<accession>A0A7K6UCR7</accession>
<dbReference type="GO" id="GO:0034364">
    <property type="term" value="C:high-density lipoprotein particle"/>
    <property type="evidence" value="ECO:0007669"/>
    <property type="project" value="TreeGrafter"/>
</dbReference>
<dbReference type="GO" id="GO:0042627">
    <property type="term" value="C:chylomicron"/>
    <property type="evidence" value="ECO:0007669"/>
    <property type="project" value="UniProtKB-KW"/>
</dbReference>
<evidence type="ECO:0000256" key="8">
    <source>
        <dbReference type="ARBA" id="ARBA00022525"/>
    </source>
</evidence>
<keyword evidence="13" id="KW-0445">Lipid transport</keyword>
<keyword evidence="11" id="KW-0967">Endosome</keyword>
<dbReference type="InterPro" id="IPR000074">
    <property type="entry name" value="ApoA_E"/>
</dbReference>
<keyword evidence="8" id="KW-0964">Secreted</keyword>
<dbReference type="OrthoDB" id="9886755at2759"/>
<reference evidence="19 20" key="1">
    <citation type="submission" date="2019-09" db="EMBL/GenBank/DDBJ databases">
        <title>Bird 10,000 Genomes (B10K) Project - Family phase.</title>
        <authorList>
            <person name="Zhang G."/>
        </authorList>
    </citation>
    <scope>NUCLEOTIDE SEQUENCE [LARGE SCALE GENOMIC DNA]</scope>
    <source>
        <strain evidence="19">B10K-DU-029-76</strain>
        <tissue evidence="19">Heart</tissue>
    </source>
</reference>
<feature type="non-terminal residue" evidence="19">
    <location>
        <position position="322"/>
    </location>
</feature>
<keyword evidence="12" id="KW-0333">Golgi apparatus</keyword>
<evidence type="ECO:0000256" key="13">
    <source>
        <dbReference type="ARBA" id="ARBA00023055"/>
    </source>
</evidence>
<dbReference type="SUPFAM" id="SSF58113">
    <property type="entry name" value="Apolipoprotein A-I"/>
    <property type="match status" value="1"/>
</dbReference>
<comment type="similarity">
    <text evidence="5">Belongs to the apolipoprotein A1/A4/E family.</text>
</comment>
<dbReference type="AlphaFoldDB" id="A0A7K6UCR7"/>
<evidence type="ECO:0000256" key="10">
    <source>
        <dbReference type="ARBA" id="ARBA00022729"/>
    </source>
</evidence>
<dbReference type="GO" id="GO:1903561">
    <property type="term" value="C:extracellular vesicle"/>
    <property type="evidence" value="ECO:0007669"/>
    <property type="project" value="TreeGrafter"/>
</dbReference>
<keyword evidence="6" id="KW-0813">Transport</keyword>
<dbReference type="Pfam" id="PF01442">
    <property type="entry name" value="Apolipoprotein"/>
    <property type="match status" value="1"/>
</dbReference>
<dbReference type="GO" id="GO:0034361">
    <property type="term" value="C:very-low-density lipoprotein particle"/>
    <property type="evidence" value="ECO:0007669"/>
    <property type="project" value="UniProtKB-KW"/>
</dbReference>
<dbReference type="GO" id="GO:0060228">
    <property type="term" value="F:phosphatidylcholine-sterol O-acyltransferase activator activity"/>
    <property type="evidence" value="ECO:0007669"/>
    <property type="project" value="TreeGrafter"/>
</dbReference>
<evidence type="ECO:0000256" key="2">
    <source>
        <dbReference type="ARBA" id="ARBA00004601"/>
    </source>
</evidence>
<comment type="subunit">
    <text evidence="18">Interacts with GPIHBP1. Interacts with SORL1; this interaction leads to APOA5 internalization and sorting either to lysosomes and degradation, or to the trans-Golgi network.</text>
</comment>
<dbReference type="PANTHER" id="PTHR18976">
    <property type="entry name" value="APOLIPOPROTEIN"/>
    <property type="match status" value="1"/>
</dbReference>
<comment type="subcellular location">
    <subcellularLocation>
        <location evidence="1">Early endosome</location>
    </subcellularLocation>
    <subcellularLocation>
        <location evidence="2">Golgi apparatus</location>
        <location evidence="2">trans-Golgi network</location>
    </subcellularLocation>
    <subcellularLocation>
        <location evidence="3">Late endosome</location>
    </subcellularLocation>
    <subcellularLocation>
        <location evidence="4">Secreted</location>
    </subcellularLocation>
</comment>
<dbReference type="GO" id="GO:0033344">
    <property type="term" value="P:cholesterol efflux"/>
    <property type="evidence" value="ECO:0007669"/>
    <property type="project" value="TreeGrafter"/>
</dbReference>
<keyword evidence="9" id="KW-0597">Phosphoprotein</keyword>
<evidence type="ECO:0000256" key="16">
    <source>
        <dbReference type="ARBA" id="ARBA00042594"/>
    </source>
</evidence>
<dbReference type="GO" id="GO:0033700">
    <property type="term" value="P:phospholipid efflux"/>
    <property type="evidence" value="ECO:0007669"/>
    <property type="project" value="TreeGrafter"/>
</dbReference>
<evidence type="ECO:0000256" key="1">
    <source>
        <dbReference type="ARBA" id="ARBA00004412"/>
    </source>
</evidence>
<keyword evidence="20" id="KW-1185">Reference proteome</keyword>
<evidence type="ECO:0000256" key="17">
    <source>
        <dbReference type="ARBA" id="ARBA00046248"/>
    </source>
</evidence>
<evidence type="ECO:0000256" key="9">
    <source>
        <dbReference type="ARBA" id="ARBA00022553"/>
    </source>
</evidence>
<dbReference type="GO" id="GO:0055090">
    <property type="term" value="P:acylglycerol homeostasis"/>
    <property type="evidence" value="ECO:0007669"/>
    <property type="project" value="TreeGrafter"/>
</dbReference>
<dbReference type="GO" id="GO:0005769">
    <property type="term" value="C:early endosome"/>
    <property type="evidence" value="ECO:0007669"/>
    <property type="project" value="UniProtKB-SubCell"/>
</dbReference>
<evidence type="ECO:0000313" key="20">
    <source>
        <dbReference type="Proteomes" id="UP000559068"/>
    </source>
</evidence>